<dbReference type="InterPro" id="IPR027395">
    <property type="entry name" value="WH_DNA-bd_dom"/>
</dbReference>
<feature type="domain" description="Winged helix DNA-binding" evidence="1">
    <location>
        <begin position="23"/>
        <end position="101"/>
    </location>
</feature>
<dbReference type="KEGG" id="tcb:TCARB_1839"/>
<evidence type="ECO:0000313" key="3">
    <source>
        <dbReference type="Proteomes" id="UP000266720"/>
    </source>
</evidence>
<dbReference type="AlphaFoldDB" id="A0A3G1A961"/>
<name>A0A3G1A961_9CREN</name>
<gene>
    <name evidence="2" type="ORF">TCARB_1839</name>
</gene>
<evidence type="ECO:0000259" key="1">
    <source>
        <dbReference type="Pfam" id="PF13601"/>
    </source>
</evidence>
<dbReference type="Gene3D" id="1.10.10.10">
    <property type="entry name" value="Winged helix-like DNA-binding domain superfamily/Winged helix DNA-binding domain"/>
    <property type="match status" value="1"/>
</dbReference>
<dbReference type="PANTHER" id="PTHR37318">
    <property type="entry name" value="BSL7504 PROTEIN"/>
    <property type="match status" value="1"/>
</dbReference>
<dbReference type="RefSeq" id="WP_052887225.1">
    <property type="nucleotide sequence ID" value="NZ_CP007493.1"/>
</dbReference>
<accession>A0A3G1A961</accession>
<dbReference type="SUPFAM" id="SSF46785">
    <property type="entry name" value="Winged helix' DNA-binding domain"/>
    <property type="match status" value="1"/>
</dbReference>
<dbReference type="EMBL" id="CP007493">
    <property type="protein sequence ID" value="AJB42875.1"/>
    <property type="molecule type" value="Genomic_DNA"/>
</dbReference>
<sequence length="108" mass="12733">MNKTNDVAYLLRNLNSELFNSKRFMIVSLLYIFGKMKLSELRKILDLSWGDLDTHIKKLVEQGYVELWKEPGEKKVLETVAYLTDKGRQEYEKLYDVLRAISSQIETK</sequence>
<dbReference type="GeneID" id="25407248"/>
<organism evidence="2 3">
    <name type="scientific">Thermofilum adornatum 1505</name>
    <dbReference type="NCBI Taxonomy" id="697581"/>
    <lineage>
        <taxon>Archaea</taxon>
        <taxon>Thermoproteota</taxon>
        <taxon>Thermoprotei</taxon>
        <taxon>Thermofilales</taxon>
        <taxon>Thermofilaceae</taxon>
        <taxon>Thermofilum</taxon>
    </lineage>
</organism>
<reference evidence="3" key="1">
    <citation type="book" date="2010" name="EXTREMOPHILES" publisher="0:0-0">
        <title>Complete genome sequences of ten hyperthermophilic archaea reveal their metabolic capabilities and possible ecological roles.</title>
        <editorList>
            <person name="?"/>
        </editorList>
        <authorList>
            <person name="Ravin N.V."/>
            <person name="Mardanov A.V."/>
            <person name="Bonch-Osmolovskaya E.A."/>
            <person name="Skryabin K.G."/>
        </authorList>
    </citation>
    <scope>NUCLEOTIDE SEQUENCE [LARGE SCALE GENOMIC DNA]</scope>
    <source>
        <strain evidence="3">1505</strain>
    </source>
</reference>
<dbReference type="Proteomes" id="UP000266720">
    <property type="component" value="Chromosome"/>
</dbReference>
<dbReference type="InterPro" id="IPR036388">
    <property type="entry name" value="WH-like_DNA-bd_sf"/>
</dbReference>
<dbReference type="InterPro" id="IPR036390">
    <property type="entry name" value="WH_DNA-bd_sf"/>
</dbReference>
<dbReference type="PANTHER" id="PTHR37318:SF1">
    <property type="entry name" value="BSL7504 PROTEIN"/>
    <property type="match status" value="1"/>
</dbReference>
<proteinExistence type="predicted"/>
<protein>
    <recommendedName>
        <fullName evidence="1">Winged helix DNA-binding domain-containing protein</fullName>
    </recommendedName>
</protein>
<dbReference type="Pfam" id="PF13601">
    <property type="entry name" value="HTH_34"/>
    <property type="match status" value="1"/>
</dbReference>
<evidence type="ECO:0000313" key="2">
    <source>
        <dbReference type="EMBL" id="AJB42875.1"/>
    </source>
</evidence>
<dbReference type="STRING" id="697581.TCARB_1839"/>